<evidence type="ECO:0000256" key="8">
    <source>
        <dbReference type="SAM" id="SignalP"/>
    </source>
</evidence>
<gene>
    <name evidence="11" type="ORF">M0651_22320</name>
</gene>
<protein>
    <submittedName>
        <fullName evidence="11">Ger(X)C family spore germination protein</fullName>
    </submittedName>
</protein>
<keyword evidence="5" id="KW-0472">Membrane</keyword>
<evidence type="ECO:0000256" key="7">
    <source>
        <dbReference type="ARBA" id="ARBA00023288"/>
    </source>
</evidence>
<dbReference type="InterPro" id="IPR038501">
    <property type="entry name" value="Spore_GerAC_C_sf"/>
</dbReference>
<reference evidence="11" key="1">
    <citation type="submission" date="2022-04" db="EMBL/GenBank/DDBJ databases">
        <authorList>
            <person name="Seo M.-J."/>
        </authorList>
    </citation>
    <scope>NUCLEOTIDE SEQUENCE</scope>
    <source>
        <strain evidence="11">MBLB2552</strain>
    </source>
</reference>
<dbReference type="Proteomes" id="UP001139534">
    <property type="component" value="Unassembled WGS sequence"/>
</dbReference>
<evidence type="ECO:0000313" key="12">
    <source>
        <dbReference type="Proteomes" id="UP001139534"/>
    </source>
</evidence>
<keyword evidence="4 8" id="KW-0732">Signal</keyword>
<feature type="signal peptide" evidence="8">
    <location>
        <begin position="1"/>
        <end position="22"/>
    </location>
</feature>
<evidence type="ECO:0000256" key="5">
    <source>
        <dbReference type="ARBA" id="ARBA00023136"/>
    </source>
</evidence>
<comment type="subcellular location">
    <subcellularLocation>
        <location evidence="1">Membrane</location>
        <topology evidence="1">Lipid-anchor</topology>
    </subcellularLocation>
</comment>
<feature type="chain" id="PRO_5040874077" evidence="8">
    <location>
        <begin position="23"/>
        <end position="381"/>
    </location>
</feature>
<feature type="domain" description="Spore germination GerAC-like C-terminal" evidence="9">
    <location>
        <begin position="216"/>
        <end position="372"/>
    </location>
</feature>
<evidence type="ECO:0000259" key="9">
    <source>
        <dbReference type="Pfam" id="PF05504"/>
    </source>
</evidence>
<name>A0A9X1Y5A7_9BACL</name>
<keyword evidence="6" id="KW-0564">Palmitate</keyword>
<dbReference type="Pfam" id="PF05504">
    <property type="entry name" value="Spore_GerAC"/>
    <property type="match status" value="1"/>
</dbReference>
<dbReference type="InterPro" id="IPR046953">
    <property type="entry name" value="Spore_GerAC-like_C"/>
</dbReference>
<dbReference type="InterPro" id="IPR008844">
    <property type="entry name" value="Spore_GerAC-like"/>
</dbReference>
<dbReference type="PANTHER" id="PTHR35789">
    <property type="entry name" value="SPORE GERMINATION PROTEIN B3"/>
    <property type="match status" value="1"/>
</dbReference>
<organism evidence="11 12">
    <name type="scientific">Paenibacillus mellifer</name>
    <dbReference type="NCBI Taxonomy" id="2937794"/>
    <lineage>
        <taxon>Bacteria</taxon>
        <taxon>Bacillati</taxon>
        <taxon>Bacillota</taxon>
        <taxon>Bacilli</taxon>
        <taxon>Bacillales</taxon>
        <taxon>Paenibacillaceae</taxon>
        <taxon>Paenibacillus</taxon>
    </lineage>
</organism>
<dbReference type="NCBIfam" id="TIGR02887">
    <property type="entry name" value="spore_ger_x_C"/>
    <property type="match status" value="1"/>
</dbReference>
<dbReference type="EMBL" id="JALPRK010000032">
    <property type="protein sequence ID" value="MCK8489911.1"/>
    <property type="molecule type" value="Genomic_DNA"/>
</dbReference>
<comment type="caution">
    <text evidence="11">The sequence shown here is derived from an EMBL/GenBank/DDBJ whole genome shotgun (WGS) entry which is preliminary data.</text>
</comment>
<evidence type="ECO:0000259" key="10">
    <source>
        <dbReference type="Pfam" id="PF25198"/>
    </source>
</evidence>
<dbReference type="GO" id="GO:0009847">
    <property type="term" value="P:spore germination"/>
    <property type="evidence" value="ECO:0007669"/>
    <property type="project" value="InterPro"/>
</dbReference>
<evidence type="ECO:0000256" key="2">
    <source>
        <dbReference type="ARBA" id="ARBA00007886"/>
    </source>
</evidence>
<accession>A0A9X1Y5A7</accession>
<dbReference type="GO" id="GO:0016020">
    <property type="term" value="C:membrane"/>
    <property type="evidence" value="ECO:0007669"/>
    <property type="project" value="UniProtKB-SubCell"/>
</dbReference>
<dbReference type="PROSITE" id="PS51257">
    <property type="entry name" value="PROKAR_LIPOPROTEIN"/>
    <property type="match status" value="1"/>
</dbReference>
<feature type="domain" description="Spore germination protein N-terminal" evidence="10">
    <location>
        <begin position="25"/>
        <end position="195"/>
    </location>
</feature>
<dbReference type="Gene3D" id="3.30.300.210">
    <property type="entry name" value="Nutrient germinant receptor protein C, domain 3"/>
    <property type="match status" value="1"/>
</dbReference>
<sequence length="381" mass="42988">MKIILKMSSPLFLLCLITGCWSLNEPDHLAFNLGDGWDIEDNGHVLVTTQIAIPANSGGLDAGGGGEGKRAFQTMSASGTNLYDSLHNLQKELSREIFVGHREVLLIGQKMAEHGIDKLLDEIVRNPKSELRSKVFVVKDGRAKDIFTTDPIFDPYTQTSLTRQEEILHIRHTYFRDLLADSLSRGIHPMVPALSLSPSSKPHYVGSAILNSNNHLKLVGFLDSQESAYANWISNRQDSLVSDFFIREKENNISVILKFLKSQIRAKMSGDDIQIHIQLTGKGSIVENNTELDPTKAADLKIIEKELKKNLQQEVTKLIATVQDKYRTDIFGFGKKVHHQLPKQWKGYEEEWDRIFPELQVSINFNVRCDDPGQSNTSMKY</sequence>
<evidence type="ECO:0000256" key="6">
    <source>
        <dbReference type="ARBA" id="ARBA00023139"/>
    </source>
</evidence>
<dbReference type="PANTHER" id="PTHR35789:SF1">
    <property type="entry name" value="SPORE GERMINATION PROTEIN B3"/>
    <property type="match status" value="1"/>
</dbReference>
<proteinExistence type="inferred from homology"/>
<dbReference type="RefSeq" id="WP_248553892.1">
    <property type="nucleotide sequence ID" value="NZ_JALPRK010000032.1"/>
</dbReference>
<evidence type="ECO:0000256" key="4">
    <source>
        <dbReference type="ARBA" id="ARBA00022729"/>
    </source>
</evidence>
<evidence type="ECO:0000313" key="11">
    <source>
        <dbReference type="EMBL" id="MCK8489911.1"/>
    </source>
</evidence>
<dbReference type="AlphaFoldDB" id="A0A9X1Y5A7"/>
<dbReference type="InterPro" id="IPR057336">
    <property type="entry name" value="GerAC_N"/>
</dbReference>
<keyword evidence="3" id="KW-0309">Germination</keyword>
<evidence type="ECO:0000256" key="3">
    <source>
        <dbReference type="ARBA" id="ARBA00022544"/>
    </source>
</evidence>
<evidence type="ECO:0000256" key="1">
    <source>
        <dbReference type="ARBA" id="ARBA00004635"/>
    </source>
</evidence>
<comment type="similarity">
    <text evidence="2">Belongs to the GerABKC lipoprotein family.</text>
</comment>
<dbReference type="Pfam" id="PF25198">
    <property type="entry name" value="Spore_GerAC_N"/>
    <property type="match status" value="1"/>
</dbReference>
<keyword evidence="12" id="KW-1185">Reference proteome</keyword>
<keyword evidence="7" id="KW-0449">Lipoprotein</keyword>